<dbReference type="CDD" id="cd09022">
    <property type="entry name" value="Aldose_epim_Ec_YihR"/>
    <property type="match status" value="1"/>
</dbReference>
<evidence type="ECO:0000313" key="2">
    <source>
        <dbReference type="Proteomes" id="UP000285970"/>
    </source>
</evidence>
<sequence length="301" mass="32625">MTADPTGRRFHLRGPRSSAEIAQVGAALRALTVDGVDLVPRYADDVPTPAASGVVLVPWPNRIRDGKYTFDGVERQLAISEPAFGNASHGLLRFASYAAAEVSDERLTLTADVVPQTGYPFHLRTRVTFALLDDGLHVTHVIENVGADTAPVALGIHPYLQIGGVATADLVVHSTGTSTLVLDDRKLPIDEVPVGDATDLRAGRRIGDVSLDNAYRGLDRDAEGRARHTLTAPDGRCVEVWQDAGFEWVQVFTTDRYPGHPIAVAIEPMTAPSNAFATGLDLTRLEPGREMRRDWGISYRE</sequence>
<dbReference type="GO" id="GO:0016853">
    <property type="term" value="F:isomerase activity"/>
    <property type="evidence" value="ECO:0007669"/>
    <property type="project" value="InterPro"/>
</dbReference>
<dbReference type="InterPro" id="IPR011013">
    <property type="entry name" value="Gal_mutarotase_sf_dom"/>
</dbReference>
<evidence type="ECO:0000313" key="1">
    <source>
        <dbReference type="EMBL" id="RWR22400.1"/>
    </source>
</evidence>
<dbReference type="SUPFAM" id="SSF74650">
    <property type="entry name" value="Galactose mutarotase-like"/>
    <property type="match status" value="1"/>
</dbReference>
<reference evidence="1 2" key="1">
    <citation type="journal article" date="2018" name="Front. Microbiol.">
        <title>Novel Insights Into Bacterial Dimethylsulfoniopropionate Catabolism in the East China Sea.</title>
        <authorList>
            <person name="Liu J."/>
            <person name="Liu J."/>
            <person name="Zhang S.H."/>
            <person name="Liang J."/>
            <person name="Lin H."/>
            <person name="Song D."/>
            <person name="Yang G.P."/>
            <person name="Todd J.D."/>
            <person name="Zhang X.H."/>
        </authorList>
    </citation>
    <scope>NUCLEOTIDE SEQUENCE [LARGE SCALE GENOMIC DNA]</scope>
    <source>
        <strain evidence="1 2">ZYFD042</strain>
    </source>
</reference>
<dbReference type="Proteomes" id="UP000285970">
    <property type="component" value="Unassembled WGS sequence"/>
</dbReference>
<dbReference type="EMBL" id="RBZY01000005">
    <property type="protein sequence ID" value="RWR22400.1"/>
    <property type="molecule type" value="Genomic_DNA"/>
</dbReference>
<gene>
    <name evidence="1" type="ORF">D8Y23_02400</name>
</gene>
<proteinExistence type="predicted"/>
<dbReference type="InterPro" id="IPR014718">
    <property type="entry name" value="GH-type_carb-bd"/>
</dbReference>
<comment type="caution">
    <text evidence="1">The sequence shown here is derived from an EMBL/GenBank/DDBJ whole genome shotgun (WGS) entry which is preliminary data.</text>
</comment>
<dbReference type="InterPro" id="IPR008183">
    <property type="entry name" value="Aldose_1/G6P_1-epimerase"/>
</dbReference>
<dbReference type="InterPro" id="IPR037480">
    <property type="entry name" value="YihR-like"/>
</dbReference>
<accession>A0A443JPG7</accession>
<dbReference type="Gene3D" id="2.70.98.10">
    <property type="match status" value="1"/>
</dbReference>
<name>A0A443JPG7_9MICO</name>
<dbReference type="OrthoDB" id="4739604at2"/>
<dbReference type="GO" id="GO:0005975">
    <property type="term" value="P:carbohydrate metabolic process"/>
    <property type="evidence" value="ECO:0007669"/>
    <property type="project" value="InterPro"/>
</dbReference>
<dbReference type="Pfam" id="PF01263">
    <property type="entry name" value="Aldose_epim"/>
    <property type="match status" value="1"/>
</dbReference>
<dbReference type="AlphaFoldDB" id="A0A443JPG7"/>
<dbReference type="GO" id="GO:0030246">
    <property type="term" value="F:carbohydrate binding"/>
    <property type="evidence" value="ECO:0007669"/>
    <property type="project" value="InterPro"/>
</dbReference>
<protein>
    <submittedName>
        <fullName evidence="1">Galactose mutarotase</fullName>
    </submittedName>
</protein>
<dbReference type="RefSeq" id="WP_128216571.1">
    <property type="nucleotide sequence ID" value="NZ_RBZY01000005.1"/>
</dbReference>
<organism evidence="1 2">
    <name type="scientific">Microbacterium enclense</name>
    <dbReference type="NCBI Taxonomy" id="993073"/>
    <lineage>
        <taxon>Bacteria</taxon>
        <taxon>Bacillati</taxon>
        <taxon>Actinomycetota</taxon>
        <taxon>Actinomycetes</taxon>
        <taxon>Micrococcales</taxon>
        <taxon>Microbacteriaceae</taxon>
        <taxon>Microbacterium</taxon>
    </lineage>
</organism>